<proteinExistence type="predicted"/>
<organism evidence="1 2">
    <name type="scientific">Hungatella hathewayi</name>
    <dbReference type="NCBI Taxonomy" id="154046"/>
    <lineage>
        <taxon>Bacteria</taxon>
        <taxon>Bacillati</taxon>
        <taxon>Bacillota</taxon>
        <taxon>Clostridia</taxon>
        <taxon>Lachnospirales</taxon>
        <taxon>Lachnospiraceae</taxon>
        <taxon>Hungatella</taxon>
    </lineage>
</organism>
<name>A0A3E2WF04_9FIRM</name>
<dbReference type="Proteomes" id="UP000261111">
    <property type="component" value="Unassembled WGS sequence"/>
</dbReference>
<reference evidence="1 2" key="1">
    <citation type="submission" date="2018-08" db="EMBL/GenBank/DDBJ databases">
        <title>A genome reference for cultivated species of the human gut microbiota.</title>
        <authorList>
            <person name="Zou Y."/>
            <person name="Xue W."/>
            <person name="Luo G."/>
        </authorList>
    </citation>
    <scope>NUCLEOTIDE SEQUENCE [LARGE SCALE GENOMIC DNA]</scope>
    <source>
        <strain evidence="1 2">AF19-21</strain>
    </source>
</reference>
<dbReference type="RefSeq" id="WP_117441296.1">
    <property type="nucleotide sequence ID" value="NZ_QVIA01000034.1"/>
</dbReference>
<protein>
    <submittedName>
        <fullName evidence="1">Uncharacterized protein</fullName>
    </submittedName>
</protein>
<dbReference type="EMBL" id="QVIA01000034">
    <property type="protein sequence ID" value="RGC24877.1"/>
    <property type="molecule type" value="Genomic_DNA"/>
</dbReference>
<evidence type="ECO:0000313" key="1">
    <source>
        <dbReference type="EMBL" id="RGC24877.1"/>
    </source>
</evidence>
<sequence>MGPDEKEIKYGIVGGDGEFHALERIGQYDAIEFDYANDLTFNKQDSEITFSLSPKDGLSKGDLYLFLVYGFDIEKLKQNNWRRLHGLPIKRRMRR</sequence>
<gene>
    <name evidence="1" type="ORF">DWX41_20935</name>
</gene>
<accession>A0A3E2WF04</accession>
<evidence type="ECO:0000313" key="2">
    <source>
        <dbReference type="Proteomes" id="UP000261111"/>
    </source>
</evidence>
<comment type="caution">
    <text evidence="1">The sequence shown here is derived from an EMBL/GenBank/DDBJ whole genome shotgun (WGS) entry which is preliminary data.</text>
</comment>
<dbReference type="AlphaFoldDB" id="A0A3E2WF04"/>